<feature type="transmembrane region" description="Helical" evidence="6">
    <location>
        <begin position="68"/>
        <end position="90"/>
    </location>
</feature>
<evidence type="ECO:0000313" key="8">
    <source>
        <dbReference type="Proteomes" id="UP000828390"/>
    </source>
</evidence>
<evidence type="ECO:0000256" key="5">
    <source>
        <dbReference type="ARBA" id="ARBA00023136"/>
    </source>
</evidence>
<evidence type="ECO:0008006" key="9">
    <source>
        <dbReference type="Google" id="ProtNLM"/>
    </source>
</evidence>
<accession>A0A9D4D549</accession>
<keyword evidence="4 6" id="KW-1133">Transmembrane helix</keyword>
<evidence type="ECO:0000313" key="7">
    <source>
        <dbReference type="EMBL" id="KAH3738840.1"/>
    </source>
</evidence>
<evidence type="ECO:0000256" key="2">
    <source>
        <dbReference type="ARBA" id="ARBA00005335"/>
    </source>
</evidence>
<dbReference type="AlphaFoldDB" id="A0A9D4D549"/>
<proteinExistence type="inferred from homology"/>
<comment type="caution">
    <text evidence="7">The sequence shown here is derived from an EMBL/GenBank/DDBJ whole genome shotgun (WGS) entry which is preliminary data.</text>
</comment>
<comment type="subcellular location">
    <subcellularLocation>
        <location evidence="1">Membrane</location>
        <topology evidence="1">Multi-pass membrane protein</topology>
    </subcellularLocation>
</comment>
<gene>
    <name evidence="7" type="ORF">DPMN_045483</name>
</gene>
<evidence type="ECO:0000256" key="3">
    <source>
        <dbReference type="ARBA" id="ARBA00022692"/>
    </source>
</evidence>
<organism evidence="7 8">
    <name type="scientific">Dreissena polymorpha</name>
    <name type="common">Zebra mussel</name>
    <name type="synonym">Mytilus polymorpha</name>
    <dbReference type="NCBI Taxonomy" id="45954"/>
    <lineage>
        <taxon>Eukaryota</taxon>
        <taxon>Metazoa</taxon>
        <taxon>Spiralia</taxon>
        <taxon>Lophotrochozoa</taxon>
        <taxon>Mollusca</taxon>
        <taxon>Bivalvia</taxon>
        <taxon>Autobranchia</taxon>
        <taxon>Heteroconchia</taxon>
        <taxon>Euheterodonta</taxon>
        <taxon>Imparidentia</taxon>
        <taxon>Neoheterodontei</taxon>
        <taxon>Myida</taxon>
        <taxon>Dreissenoidea</taxon>
        <taxon>Dreissenidae</taxon>
        <taxon>Dreissena</taxon>
    </lineage>
</organism>
<dbReference type="GO" id="GO:0016020">
    <property type="term" value="C:membrane"/>
    <property type="evidence" value="ECO:0007669"/>
    <property type="project" value="UniProtKB-SubCell"/>
</dbReference>
<evidence type="ECO:0000256" key="6">
    <source>
        <dbReference type="SAM" id="Phobius"/>
    </source>
</evidence>
<feature type="transmembrane region" description="Helical" evidence="6">
    <location>
        <begin position="144"/>
        <end position="163"/>
    </location>
</feature>
<keyword evidence="5 6" id="KW-0472">Membrane</keyword>
<feature type="transmembrane region" description="Helical" evidence="6">
    <location>
        <begin position="38"/>
        <end position="62"/>
    </location>
</feature>
<reference evidence="7" key="2">
    <citation type="submission" date="2020-11" db="EMBL/GenBank/DDBJ databases">
        <authorList>
            <person name="McCartney M.A."/>
            <person name="Auch B."/>
            <person name="Kono T."/>
            <person name="Mallez S."/>
            <person name="Becker A."/>
            <person name="Gohl D.M."/>
            <person name="Silverstein K.A.T."/>
            <person name="Koren S."/>
            <person name="Bechman K.B."/>
            <person name="Herman A."/>
            <person name="Abrahante J.E."/>
            <person name="Garbe J."/>
        </authorList>
    </citation>
    <scope>NUCLEOTIDE SEQUENCE</scope>
    <source>
        <strain evidence="7">Duluth1</strain>
        <tissue evidence="7">Whole animal</tissue>
    </source>
</reference>
<dbReference type="InterPro" id="IPR007919">
    <property type="entry name" value="UPF0220"/>
</dbReference>
<keyword evidence="3 6" id="KW-0812">Transmembrane</keyword>
<protein>
    <recommendedName>
        <fullName evidence="9">Transmembrane protein 50A</fullName>
    </recommendedName>
</protein>
<feature type="transmembrane region" description="Helical" evidence="6">
    <location>
        <begin position="111"/>
        <end position="132"/>
    </location>
</feature>
<evidence type="ECO:0000256" key="4">
    <source>
        <dbReference type="ARBA" id="ARBA00022989"/>
    </source>
</evidence>
<dbReference type="Pfam" id="PF05255">
    <property type="entry name" value="UPF0220"/>
    <property type="match status" value="1"/>
</dbReference>
<dbReference type="Proteomes" id="UP000828390">
    <property type="component" value="Unassembled WGS sequence"/>
</dbReference>
<dbReference type="PANTHER" id="PTHR13180">
    <property type="entry name" value="SMALL MEMBRANE PROTEIN-RELATED"/>
    <property type="match status" value="1"/>
</dbReference>
<reference evidence="7" key="1">
    <citation type="journal article" date="2019" name="bioRxiv">
        <title>The Genome of the Zebra Mussel, Dreissena polymorpha: A Resource for Invasive Species Research.</title>
        <authorList>
            <person name="McCartney M.A."/>
            <person name="Auch B."/>
            <person name="Kono T."/>
            <person name="Mallez S."/>
            <person name="Zhang Y."/>
            <person name="Obille A."/>
            <person name="Becker A."/>
            <person name="Abrahante J.E."/>
            <person name="Garbe J."/>
            <person name="Badalamenti J.P."/>
            <person name="Herman A."/>
            <person name="Mangelson H."/>
            <person name="Liachko I."/>
            <person name="Sullivan S."/>
            <person name="Sone E.D."/>
            <person name="Koren S."/>
            <person name="Silverstein K.A.T."/>
            <person name="Beckman K.B."/>
            <person name="Gohl D.M."/>
        </authorList>
    </citation>
    <scope>NUCLEOTIDE SEQUENCE</scope>
    <source>
        <strain evidence="7">Duluth1</strain>
        <tissue evidence="7">Whole animal</tissue>
    </source>
</reference>
<name>A0A9D4D549_DREPO</name>
<sequence length="173" mass="19102">MPEVVTHCPHKVETMSGLLDNCRLPECECIQIGERRNLIASIVAGTLFFSGWWIAIDAAVIYPDQKDMHHAVHTCGVIGTLAFFLINSVSNGQIRGDSYSTGCIGQTGARVWLFIGFLLGFGALIAASWILFGIYVVPEKQPEYAGIAIFLQNALIFFSAIVFKFGRTEDLWQ</sequence>
<comment type="similarity">
    <text evidence="2">Belongs to the UPF0220 family.</text>
</comment>
<evidence type="ECO:0000256" key="1">
    <source>
        <dbReference type="ARBA" id="ARBA00004141"/>
    </source>
</evidence>
<keyword evidence="8" id="KW-1185">Reference proteome</keyword>
<dbReference type="EMBL" id="JAIWYP010000011">
    <property type="protein sequence ID" value="KAH3738840.1"/>
    <property type="molecule type" value="Genomic_DNA"/>
</dbReference>